<keyword evidence="3" id="KW-1185">Reference proteome</keyword>
<feature type="region of interest" description="Disordered" evidence="1">
    <location>
        <begin position="159"/>
        <end position="188"/>
    </location>
</feature>
<organism evidence="2 3">
    <name type="scientific">Puccinia striiformis f. sp. tritici PST-78</name>
    <dbReference type="NCBI Taxonomy" id="1165861"/>
    <lineage>
        <taxon>Eukaryota</taxon>
        <taxon>Fungi</taxon>
        <taxon>Dikarya</taxon>
        <taxon>Basidiomycota</taxon>
        <taxon>Pucciniomycotina</taxon>
        <taxon>Pucciniomycetes</taxon>
        <taxon>Pucciniales</taxon>
        <taxon>Pucciniaceae</taxon>
        <taxon>Puccinia</taxon>
    </lineage>
</organism>
<name>A0A0L0VUZ1_9BASI</name>
<proteinExistence type="predicted"/>
<evidence type="ECO:0000256" key="1">
    <source>
        <dbReference type="SAM" id="MobiDB-lite"/>
    </source>
</evidence>
<dbReference type="Proteomes" id="UP000054564">
    <property type="component" value="Unassembled WGS sequence"/>
</dbReference>
<reference evidence="3" key="1">
    <citation type="submission" date="2014-03" db="EMBL/GenBank/DDBJ databases">
        <title>The Genome Sequence of Puccinia striiformis f. sp. tritici PST-78.</title>
        <authorList>
            <consortium name="The Broad Institute Genome Sequencing Platform"/>
            <person name="Cuomo C."/>
            <person name="Hulbert S."/>
            <person name="Chen X."/>
            <person name="Walker B."/>
            <person name="Young S.K."/>
            <person name="Zeng Q."/>
            <person name="Gargeya S."/>
            <person name="Fitzgerald M."/>
            <person name="Haas B."/>
            <person name="Abouelleil A."/>
            <person name="Alvarado L."/>
            <person name="Arachchi H.M."/>
            <person name="Berlin A.M."/>
            <person name="Chapman S.B."/>
            <person name="Goldberg J."/>
            <person name="Griggs A."/>
            <person name="Gujja S."/>
            <person name="Hansen M."/>
            <person name="Howarth C."/>
            <person name="Imamovic A."/>
            <person name="Larimer J."/>
            <person name="McCowan C."/>
            <person name="Montmayeur A."/>
            <person name="Murphy C."/>
            <person name="Neiman D."/>
            <person name="Pearson M."/>
            <person name="Priest M."/>
            <person name="Roberts A."/>
            <person name="Saif S."/>
            <person name="Shea T."/>
            <person name="Sisk P."/>
            <person name="Sykes S."/>
            <person name="Wortman J."/>
            <person name="Nusbaum C."/>
            <person name="Birren B."/>
        </authorList>
    </citation>
    <scope>NUCLEOTIDE SEQUENCE [LARGE SCALE GENOMIC DNA]</scope>
    <source>
        <strain evidence="3">race PST-78</strain>
    </source>
</reference>
<sequence>MSSISSSSSNIASLCVSDATSLSSSSSFDSFVFYPIEVAKPRLSKRTPVKTIIEQNLPHSSMSQLIVCLAGTSSGSLEEQIDSIRDYIYVGDAASYLEQYRKPSSLRAKRNTASLLTSIKKWSPTRQLEAQPFKPQPIVAAVASVSWLDEFRDIRQNIPPPSSYHQHQWQTHSIERQNKNGILQAKRT</sequence>
<feature type="compositionally biased region" description="Polar residues" evidence="1">
    <location>
        <begin position="163"/>
        <end position="172"/>
    </location>
</feature>
<dbReference type="EMBL" id="AJIL01000020">
    <property type="protein sequence ID" value="KNF03002.1"/>
    <property type="molecule type" value="Genomic_DNA"/>
</dbReference>
<evidence type="ECO:0000313" key="3">
    <source>
        <dbReference type="Proteomes" id="UP000054564"/>
    </source>
</evidence>
<dbReference type="AlphaFoldDB" id="A0A0L0VUZ1"/>
<gene>
    <name evidence="2" type="ORF">PSTG_03951</name>
</gene>
<comment type="caution">
    <text evidence="2">The sequence shown here is derived from an EMBL/GenBank/DDBJ whole genome shotgun (WGS) entry which is preliminary data.</text>
</comment>
<protein>
    <submittedName>
        <fullName evidence="2">Uncharacterized protein</fullName>
    </submittedName>
</protein>
<accession>A0A0L0VUZ1</accession>
<evidence type="ECO:0000313" key="2">
    <source>
        <dbReference type="EMBL" id="KNF03002.1"/>
    </source>
</evidence>